<dbReference type="Proteomes" id="UP000184516">
    <property type="component" value="Unassembled WGS sequence"/>
</dbReference>
<dbReference type="CDD" id="cd02518">
    <property type="entry name" value="GT2_SpsF"/>
    <property type="match status" value="1"/>
</dbReference>
<sequence>MEIKTILITQARTGSSRLPGKVLKEIEGQSLLEIHLNRLEKCKKVSEIIVATTINEEDTLIYDKAIAWGFSASRGSESDVLDRFYQAVKDKKANWIVRVTSDCPLIDAELVDKVIAFAQENEVDYCSNGFIENYPDGQDVEVFQFSALETAWKNAKLLSEREHVTPYVRNNSDYKGGNVFTAINYPCESDFSKIRMTVDEIRDFELIEILISNLGTEKSWMEYTNYIIENNLTKVNNQIIRNEGLLKSLKKDK</sequence>
<dbReference type="InterPro" id="IPR029044">
    <property type="entry name" value="Nucleotide-diphossugar_trans"/>
</dbReference>
<evidence type="ECO:0000313" key="1">
    <source>
        <dbReference type="EMBL" id="SHG29492.1"/>
    </source>
</evidence>
<dbReference type="RefSeq" id="WP_211517983.1">
    <property type="nucleotide sequence ID" value="NZ_FQWB01000003.1"/>
</dbReference>
<proteinExistence type="predicted"/>
<dbReference type="EMBL" id="FQWB01000003">
    <property type="protein sequence ID" value="SHG29492.1"/>
    <property type="molecule type" value="Genomic_DNA"/>
</dbReference>
<name>A0A1M5IMG4_9FLAO</name>
<organism evidence="1 2">
    <name type="scientific">Flavobacterium fluvii</name>
    <dbReference type="NCBI Taxonomy" id="468056"/>
    <lineage>
        <taxon>Bacteria</taxon>
        <taxon>Pseudomonadati</taxon>
        <taxon>Bacteroidota</taxon>
        <taxon>Flavobacteriia</taxon>
        <taxon>Flavobacteriales</taxon>
        <taxon>Flavobacteriaceae</taxon>
        <taxon>Flavobacterium</taxon>
    </lineage>
</organism>
<dbReference type="STRING" id="468056.SAMN05443549_103160"/>
<gene>
    <name evidence="1" type="ORF">SAMN05443549_103160</name>
</gene>
<dbReference type="SUPFAM" id="SSF53448">
    <property type="entry name" value="Nucleotide-diphospho-sugar transferases"/>
    <property type="match status" value="1"/>
</dbReference>
<protein>
    <submittedName>
        <fullName evidence="1">Spore coat polysaccharide biosynthesis protein SpsF</fullName>
    </submittedName>
</protein>
<dbReference type="Pfam" id="PF02348">
    <property type="entry name" value="CTP_transf_3"/>
    <property type="match status" value="1"/>
</dbReference>
<accession>A0A1M5IMG4</accession>
<dbReference type="PANTHER" id="PTHR42866:SF1">
    <property type="entry name" value="SPORE COAT POLYSACCHARIDE BIOSYNTHESIS PROTEIN SPSF"/>
    <property type="match status" value="1"/>
</dbReference>
<dbReference type="PANTHER" id="PTHR42866">
    <property type="entry name" value="3-DEOXY-MANNO-OCTULOSONATE CYTIDYLYLTRANSFERASE"/>
    <property type="match status" value="1"/>
</dbReference>
<reference evidence="2" key="1">
    <citation type="submission" date="2016-11" db="EMBL/GenBank/DDBJ databases">
        <authorList>
            <person name="Varghese N."/>
            <person name="Submissions S."/>
        </authorList>
    </citation>
    <scope>NUCLEOTIDE SEQUENCE [LARGE SCALE GENOMIC DNA]</scope>
    <source>
        <strain evidence="2">DSM 19978</strain>
    </source>
</reference>
<dbReference type="Gene3D" id="3.90.550.10">
    <property type="entry name" value="Spore Coat Polysaccharide Biosynthesis Protein SpsA, Chain A"/>
    <property type="match status" value="1"/>
</dbReference>
<evidence type="ECO:0000313" key="2">
    <source>
        <dbReference type="Proteomes" id="UP000184516"/>
    </source>
</evidence>
<dbReference type="GO" id="GO:0005829">
    <property type="term" value="C:cytosol"/>
    <property type="evidence" value="ECO:0007669"/>
    <property type="project" value="TreeGrafter"/>
</dbReference>
<dbReference type="AlphaFoldDB" id="A0A1M5IMG4"/>
<dbReference type="InterPro" id="IPR003329">
    <property type="entry name" value="Cytidylyl_trans"/>
</dbReference>
<keyword evidence="2" id="KW-1185">Reference proteome</keyword>